<sequence length="95" mass="10917">MAHPLPPPRSGCSQAHRPRSSQLAKLRGDRGKWTAKEPSRDDRDLEWDEKGTVIYPSDIPSLEFDDCIVVFIKLTLYLHSFQPSSKCNFEWFALV</sequence>
<comment type="caution">
    <text evidence="2">The sequence shown here is derived from an EMBL/GenBank/DDBJ whole genome shotgun (WGS) entry which is preliminary data.</text>
</comment>
<evidence type="ECO:0000256" key="1">
    <source>
        <dbReference type="SAM" id="MobiDB-lite"/>
    </source>
</evidence>
<feature type="compositionally biased region" description="Basic and acidic residues" evidence="1">
    <location>
        <begin position="26"/>
        <end position="44"/>
    </location>
</feature>
<keyword evidence="3" id="KW-1185">Reference proteome</keyword>
<reference evidence="2 3" key="1">
    <citation type="journal article" date="2019" name="Sci. Rep.">
        <title>Orb-weaving spider Araneus ventricosus genome elucidates the spidroin gene catalogue.</title>
        <authorList>
            <person name="Kono N."/>
            <person name="Nakamura H."/>
            <person name="Ohtoshi R."/>
            <person name="Moran D.A.P."/>
            <person name="Shinohara A."/>
            <person name="Yoshida Y."/>
            <person name="Fujiwara M."/>
            <person name="Mori M."/>
            <person name="Tomita M."/>
            <person name="Arakawa K."/>
        </authorList>
    </citation>
    <scope>NUCLEOTIDE SEQUENCE [LARGE SCALE GENOMIC DNA]</scope>
</reference>
<accession>A0A4Y2JSX5</accession>
<organism evidence="2 3">
    <name type="scientific">Araneus ventricosus</name>
    <name type="common">Orbweaver spider</name>
    <name type="synonym">Epeira ventricosa</name>
    <dbReference type="NCBI Taxonomy" id="182803"/>
    <lineage>
        <taxon>Eukaryota</taxon>
        <taxon>Metazoa</taxon>
        <taxon>Ecdysozoa</taxon>
        <taxon>Arthropoda</taxon>
        <taxon>Chelicerata</taxon>
        <taxon>Arachnida</taxon>
        <taxon>Araneae</taxon>
        <taxon>Araneomorphae</taxon>
        <taxon>Entelegynae</taxon>
        <taxon>Araneoidea</taxon>
        <taxon>Araneidae</taxon>
        <taxon>Araneus</taxon>
    </lineage>
</organism>
<proteinExistence type="predicted"/>
<dbReference type="AlphaFoldDB" id="A0A4Y2JSX5"/>
<protein>
    <submittedName>
        <fullName evidence="2">Uncharacterized protein</fullName>
    </submittedName>
</protein>
<gene>
    <name evidence="2" type="ORF">AVEN_145630_1</name>
</gene>
<evidence type="ECO:0000313" key="3">
    <source>
        <dbReference type="Proteomes" id="UP000499080"/>
    </source>
</evidence>
<evidence type="ECO:0000313" key="2">
    <source>
        <dbReference type="EMBL" id="GBM92422.1"/>
    </source>
</evidence>
<dbReference type="Proteomes" id="UP000499080">
    <property type="component" value="Unassembled WGS sequence"/>
</dbReference>
<name>A0A4Y2JSX5_ARAVE</name>
<dbReference type="EMBL" id="BGPR01003787">
    <property type="protein sequence ID" value="GBM92422.1"/>
    <property type="molecule type" value="Genomic_DNA"/>
</dbReference>
<feature type="region of interest" description="Disordered" evidence="1">
    <location>
        <begin position="1"/>
        <end position="44"/>
    </location>
</feature>